<keyword evidence="3" id="KW-1185">Reference proteome</keyword>
<dbReference type="AlphaFoldDB" id="A0A835HE80"/>
<name>A0A835HE80_9MAGN</name>
<accession>A0A835HE80</accession>
<dbReference type="OrthoDB" id="1700581at2759"/>
<evidence type="ECO:0000256" key="1">
    <source>
        <dbReference type="SAM" id="MobiDB-lite"/>
    </source>
</evidence>
<dbReference type="Proteomes" id="UP000631114">
    <property type="component" value="Unassembled WGS sequence"/>
</dbReference>
<sequence>MFALVVDKALRSKEATKVYTDALESALVEINKLVIGCGTSSQTFGCGTSSQKFGCGTSVGGPGKKGSNMENSFYEQNHARPKGCGKRLKGLKEKALRKVQKYHGRKCNGNRPGYGSALYNANIEYELASQWSTLGVSGSVAVGSHGYSGYSGIDGSYACPRSYGVVGERDANTRNSNSIGEGGEQHGSGVGHMGNDYDANYGYRNTYN</sequence>
<feature type="region of interest" description="Disordered" evidence="1">
    <location>
        <begin position="169"/>
        <end position="195"/>
    </location>
</feature>
<evidence type="ECO:0000313" key="2">
    <source>
        <dbReference type="EMBL" id="KAF9596523.1"/>
    </source>
</evidence>
<gene>
    <name evidence="2" type="ORF">IFM89_012254</name>
</gene>
<evidence type="ECO:0000313" key="3">
    <source>
        <dbReference type="Proteomes" id="UP000631114"/>
    </source>
</evidence>
<feature type="compositionally biased region" description="Gly residues" evidence="1">
    <location>
        <begin position="180"/>
        <end position="192"/>
    </location>
</feature>
<reference evidence="2 3" key="1">
    <citation type="submission" date="2020-10" db="EMBL/GenBank/DDBJ databases">
        <title>The Coptis chinensis genome and diversification of protoberbering-type alkaloids.</title>
        <authorList>
            <person name="Wang B."/>
            <person name="Shu S."/>
            <person name="Song C."/>
            <person name="Liu Y."/>
        </authorList>
    </citation>
    <scope>NUCLEOTIDE SEQUENCE [LARGE SCALE GENOMIC DNA]</scope>
    <source>
        <strain evidence="2">HL-2020</strain>
        <tissue evidence="2">Leaf</tissue>
    </source>
</reference>
<proteinExistence type="predicted"/>
<organism evidence="2 3">
    <name type="scientific">Coptis chinensis</name>
    <dbReference type="NCBI Taxonomy" id="261450"/>
    <lineage>
        <taxon>Eukaryota</taxon>
        <taxon>Viridiplantae</taxon>
        <taxon>Streptophyta</taxon>
        <taxon>Embryophyta</taxon>
        <taxon>Tracheophyta</taxon>
        <taxon>Spermatophyta</taxon>
        <taxon>Magnoliopsida</taxon>
        <taxon>Ranunculales</taxon>
        <taxon>Ranunculaceae</taxon>
        <taxon>Coptidoideae</taxon>
        <taxon>Coptis</taxon>
    </lineage>
</organism>
<protein>
    <submittedName>
        <fullName evidence="2">Uncharacterized protein</fullName>
    </submittedName>
</protein>
<comment type="caution">
    <text evidence="2">The sequence shown here is derived from an EMBL/GenBank/DDBJ whole genome shotgun (WGS) entry which is preliminary data.</text>
</comment>
<dbReference type="EMBL" id="JADFTS010000007">
    <property type="protein sequence ID" value="KAF9596523.1"/>
    <property type="molecule type" value="Genomic_DNA"/>
</dbReference>